<dbReference type="KEGG" id="pmw:B2K_38750"/>
<proteinExistence type="predicted"/>
<dbReference type="HOGENOM" id="CLU_3313866_0_0_9"/>
<gene>
    <name evidence="1" type="ORF">B2K_38750</name>
</gene>
<organism evidence="1 2">
    <name type="scientific">Paenibacillus mucilaginosus K02</name>
    <dbReference type="NCBI Taxonomy" id="997761"/>
    <lineage>
        <taxon>Bacteria</taxon>
        <taxon>Bacillati</taxon>
        <taxon>Bacillota</taxon>
        <taxon>Bacilli</taxon>
        <taxon>Bacillales</taxon>
        <taxon>Paenibacillaceae</taxon>
        <taxon>Paenibacillus</taxon>
    </lineage>
</organism>
<dbReference type="Proteomes" id="UP000007392">
    <property type="component" value="Chromosome"/>
</dbReference>
<name>R9ULA2_9BACL</name>
<evidence type="ECO:0000313" key="2">
    <source>
        <dbReference type="Proteomes" id="UP000007392"/>
    </source>
</evidence>
<protein>
    <submittedName>
        <fullName evidence="1">Uncharacterized protein</fullName>
    </submittedName>
</protein>
<reference evidence="1 2" key="1">
    <citation type="submission" date="2013-06" db="EMBL/GenBank/DDBJ databases">
        <title>Complete genome sequence of Paenibacillus mucilaginosus K02.</title>
        <authorList>
            <person name="Xiao B."/>
            <person name="Sun L."/>
            <person name="Xiao L."/>
            <person name="Lian B."/>
        </authorList>
    </citation>
    <scope>NUCLEOTIDE SEQUENCE [LARGE SCALE GENOMIC DNA]</scope>
    <source>
        <strain evidence="1 2">K02</strain>
    </source>
</reference>
<sequence length="39" mass="4491">MGCPADHLSISWLEVEAVDLYTDVLFRFVLLCNPSIYIF</sequence>
<dbReference type="AlphaFoldDB" id="R9ULA2"/>
<accession>R9ULA2</accession>
<evidence type="ECO:0000313" key="1">
    <source>
        <dbReference type="EMBL" id="AGN70601.1"/>
    </source>
</evidence>
<dbReference type="EMBL" id="CP003422">
    <property type="protein sequence ID" value="AGN70601.1"/>
    <property type="molecule type" value="Genomic_DNA"/>
</dbReference>